<sequence>MQQPEILSLAERLIPAYNSDDFEFLLGQMTEGDPPSVKILVKMELNRVMAPCTKPIDLRGRVKGECREYELDGLKHWLDDVAFNAYHKNTRKFGGYTEGVWEALCNTHNNFRVMQKRGKPLGTEITSEINGIDVEAVVMGYDLKRRENRLKVSSQIEIELLSGQIVHAVTVDLSPSGAKFKVPSAFNYKLGEVINVRLIELSKALEIEGIDSIIPYRIVGIDESYENDAVKYLRLLKLDTTNIIEVVIEYMLKSEGQKTRHDNQDKIIRARSRGFEHTYLKHTCNLPVFFNGNELKLALMTENNQKIWQYWHDERNQQSLSNLFNNQRMSLLTTEGMKGSSNVIYSFTHEHQDKTLFFSMMMPEATRELRQLFWHIGAKKESWKVFRLSVFELSAGERLELSEHTNELGLETSSLTHCGILQEIADDTSRQDYLLAEKPRLASSELNQFRHVRNPDNNPVCIYFDAKSRRKEPRYQFKSPIRLSEPDTTAYEGISVDISKHGVSVALTAPCKLKAGETCSINFKELQLYDKKLPLDDVPYRVIRVSPGGKQLQLAIIEDSHIMRTIAFFGTLIEHNQDKLNAKKELLPSNELLEGLHDILLDKMVSSPLFIEKRGGSLRPKAIGINYPLKPYLTILAKLGDEKNFSLGPIYKGRTNTLLAQPMKRIEGAQPQYHELYLTTVKFGTRIQSVESKLSSDFDSLKERMMFVKNAQAMGEFYAIRICGAPVFDPITALVRKDLDELTQISMHHARNLEKDINNIVGYGELTDITEEVLIRLGLTQ</sequence>
<dbReference type="EMBL" id="LLEI02000047">
    <property type="protein sequence ID" value="OAJ93122.1"/>
    <property type="molecule type" value="Genomic_DNA"/>
</dbReference>
<name>A0A177XWX9_9VIBR</name>
<proteinExistence type="predicted"/>
<dbReference type="RefSeq" id="WP_054962002.1">
    <property type="nucleotide sequence ID" value="NZ_LLEI02000047.1"/>
</dbReference>
<gene>
    <name evidence="2" type="ORF">APB76_16460</name>
</gene>
<evidence type="ECO:0000259" key="1">
    <source>
        <dbReference type="Pfam" id="PF07238"/>
    </source>
</evidence>
<dbReference type="InterPro" id="IPR009875">
    <property type="entry name" value="PilZ_domain"/>
</dbReference>
<dbReference type="Gene3D" id="2.40.10.220">
    <property type="entry name" value="predicted glycosyltransferase like domains"/>
    <property type="match status" value="2"/>
</dbReference>
<protein>
    <submittedName>
        <fullName evidence="2">Pilus assembly protein PilZ</fullName>
    </submittedName>
</protein>
<feature type="domain" description="PilZ" evidence="1">
    <location>
        <begin position="469"/>
        <end position="552"/>
    </location>
</feature>
<accession>A0A177XWX9</accession>
<evidence type="ECO:0000313" key="2">
    <source>
        <dbReference type="EMBL" id="OAJ93122.1"/>
    </source>
</evidence>
<reference evidence="2 3" key="1">
    <citation type="journal article" date="2016" name="Syst. Appl. Microbiol.">
        <title>Vibrio bivalvicida sp. nov., a novel larval pathogen for bivalve molluscs reared in a hatchery.</title>
        <authorList>
            <person name="Dubert J."/>
            <person name="Romalde J.L."/>
            <person name="Prado S."/>
            <person name="Barja J.L."/>
        </authorList>
    </citation>
    <scope>NUCLEOTIDE SEQUENCE [LARGE SCALE GENOMIC DNA]</scope>
    <source>
        <strain evidence="2 3">605</strain>
    </source>
</reference>
<organism evidence="2 3">
    <name type="scientific">Vibrio bivalvicida</name>
    <dbReference type="NCBI Taxonomy" id="1276888"/>
    <lineage>
        <taxon>Bacteria</taxon>
        <taxon>Pseudomonadati</taxon>
        <taxon>Pseudomonadota</taxon>
        <taxon>Gammaproteobacteria</taxon>
        <taxon>Vibrionales</taxon>
        <taxon>Vibrionaceae</taxon>
        <taxon>Vibrio</taxon>
        <taxon>Vibrio oreintalis group</taxon>
    </lineage>
</organism>
<dbReference type="Proteomes" id="UP000078406">
    <property type="component" value="Unassembled WGS sequence"/>
</dbReference>
<dbReference type="AlphaFoldDB" id="A0A177XWX9"/>
<dbReference type="GO" id="GO:0035438">
    <property type="term" value="F:cyclic-di-GMP binding"/>
    <property type="evidence" value="ECO:0007669"/>
    <property type="project" value="InterPro"/>
</dbReference>
<dbReference type="SUPFAM" id="SSF141371">
    <property type="entry name" value="PilZ domain-like"/>
    <property type="match status" value="2"/>
</dbReference>
<feature type="domain" description="PilZ" evidence="1">
    <location>
        <begin position="144"/>
        <end position="242"/>
    </location>
</feature>
<evidence type="ECO:0000313" key="3">
    <source>
        <dbReference type="Proteomes" id="UP000078406"/>
    </source>
</evidence>
<dbReference type="Pfam" id="PF07238">
    <property type="entry name" value="PilZ"/>
    <property type="match status" value="2"/>
</dbReference>
<comment type="caution">
    <text evidence="2">The sequence shown here is derived from an EMBL/GenBank/DDBJ whole genome shotgun (WGS) entry which is preliminary data.</text>
</comment>